<evidence type="ECO:0000313" key="14">
    <source>
        <dbReference type="Proteomes" id="UP000472265"/>
    </source>
</evidence>
<dbReference type="AlphaFoldDB" id="A0A671XM53"/>
<dbReference type="Pfam" id="PF00854">
    <property type="entry name" value="PTR2"/>
    <property type="match status" value="2"/>
</dbReference>
<gene>
    <name evidence="13" type="primary">SLC15A2</name>
    <name evidence="13" type="synonym">slc15a2</name>
</gene>
<dbReference type="InterPro" id="IPR043381">
    <property type="entry name" value="SLC15A2"/>
</dbReference>
<dbReference type="Ensembl" id="ENSSAUT00010054976.1">
    <property type="protein sequence ID" value="ENSSAUP00010052283.1"/>
    <property type="gene ID" value="ENSSAUG00010021311.1"/>
</dbReference>
<dbReference type="InterPro" id="IPR036259">
    <property type="entry name" value="MFS_trans_sf"/>
</dbReference>
<feature type="transmembrane region" description="Helical" evidence="12">
    <location>
        <begin position="124"/>
        <end position="149"/>
    </location>
</feature>
<feature type="transmembrane region" description="Helical" evidence="12">
    <location>
        <begin position="64"/>
        <end position="84"/>
    </location>
</feature>
<dbReference type="InterPro" id="IPR018456">
    <property type="entry name" value="PTR2_symporter_CS"/>
</dbReference>
<feature type="transmembrane region" description="Helical" evidence="12">
    <location>
        <begin position="313"/>
        <end position="335"/>
    </location>
</feature>
<feature type="transmembrane region" description="Helical" evidence="12">
    <location>
        <begin position="347"/>
        <end position="365"/>
    </location>
</feature>
<dbReference type="Gene3D" id="1.20.1250.20">
    <property type="entry name" value="MFS general substrate transporter like domains"/>
    <property type="match status" value="2"/>
</dbReference>
<feature type="transmembrane region" description="Helical" evidence="12">
    <location>
        <begin position="587"/>
        <end position="611"/>
    </location>
</feature>
<evidence type="ECO:0000256" key="1">
    <source>
        <dbReference type="ARBA" id="ARBA00004141"/>
    </source>
</evidence>
<reference evidence="13" key="1">
    <citation type="submission" date="2021-04" db="EMBL/GenBank/DDBJ databases">
        <authorList>
            <consortium name="Wellcome Sanger Institute Data Sharing"/>
        </authorList>
    </citation>
    <scope>NUCLEOTIDE SEQUENCE [LARGE SCALE GENOMIC DNA]</scope>
</reference>
<protein>
    <submittedName>
        <fullName evidence="13">Solute carrier family 15 member 2</fullName>
    </submittedName>
</protein>
<evidence type="ECO:0000256" key="2">
    <source>
        <dbReference type="ARBA" id="ARBA00005982"/>
    </source>
</evidence>
<feature type="transmembrane region" description="Helical" evidence="12">
    <location>
        <begin position="96"/>
        <end position="118"/>
    </location>
</feature>
<dbReference type="OMA" id="AFKGWRK"/>
<keyword evidence="3 10" id="KW-0813">Transport</keyword>
<feature type="transmembrane region" description="Helical" evidence="12">
    <location>
        <begin position="161"/>
        <end position="183"/>
    </location>
</feature>
<dbReference type="GO" id="GO:0035673">
    <property type="term" value="F:oligopeptide transmembrane transporter activity"/>
    <property type="evidence" value="ECO:0007669"/>
    <property type="project" value="InterPro"/>
</dbReference>
<evidence type="ECO:0000256" key="4">
    <source>
        <dbReference type="ARBA" id="ARBA00022692"/>
    </source>
</evidence>
<reference evidence="13" key="3">
    <citation type="submission" date="2025-09" db="UniProtKB">
        <authorList>
            <consortium name="Ensembl"/>
        </authorList>
    </citation>
    <scope>IDENTIFICATION</scope>
</reference>
<dbReference type="InterPro" id="IPR000109">
    <property type="entry name" value="POT_fam"/>
</dbReference>
<feature type="region of interest" description="Disordered" evidence="11">
    <location>
        <begin position="627"/>
        <end position="653"/>
    </location>
</feature>
<feature type="compositionally biased region" description="Basic and acidic residues" evidence="11">
    <location>
        <begin position="627"/>
        <end position="644"/>
    </location>
</feature>
<dbReference type="CDD" id="cd17411">
    <property type="entry name" value="MFS_SLC15A2"/>
    <property type="match status" value="1"/>
</dbReference>
<reference evidence="13" key="2">
    <citation type="submission" date="2025-08" db="UniProtKB">
        <authorList>
            <consortium name="Ensembl"/>
        </authorList>
    </citation>
    <scope>IDENTIFICATION</scope>
</reference>
<keyword evidence="4 10" id="KW-0812">Transmembrane</keyword>
<comment type="subcellular location">
    <subcellularLocation>
        <location evidence="1 10">Membrane</location>
        <topology evidence="1 10">Multi-pass membrane protein</topology>
    </subcellularLocation>
</comment>
<keyword evidence="7" id="KW-0653">Protein transport</keyword>
<dbReference type="PROSITE" id="PS01022">
    <property type="entry name" value="PTR2_1"/>
    <property type="match status" value="1"/>
</dbReference>
<keyword evidence="9 12" id="KW-0472">Membrane</keyword>
<evidence type="ECO:0000256" key="9">
    <source>
        <dbReference type="ARBA" id="ARBA00023136"/>
    </source>
</evidence>
<evidence type="ECO:0000256" key="3">
    <source>
        <dbReference type="ARBA" id="ARBA00022448"/>
    </source>
</evidence>
<dbReference type="Proteomes" id="UP000472265">
    <property type="component" value="Chromosome 9"/>
</dbReference>
<keyword evidence="6" id="KW-0571">Peptide transport</keyword>
<evidence type="ECO:0000256" key="7">
    <source>
        <dbReference type="ARBA" id="ARBA00022927"/>
    </source>
</evidence>
<name>A0A671XM53_SPAAU</name>
<feature type="transmembrane region" description="Helical" evidence="12">
    <location>
        <begin position="195"/>
        <end position="214"/>
    </location>
</feature>
<proteinExistence type="inferred from homology"/>
<organism evidence="13 14">
    <name type="scientific">Sparus aurata</name>
    <name type="common">Gilthead sea bream</name>
    <dbReference type="NCBI Taxonomy" id="8175"/>
    <lineage>
        <taxon>Eukaryota</taxon>
        <taxon>Metazoa</taxon>
        <taxon>Chordata</taxon>
        <taxon>Craniata</taxon>
        <taxon>Vertebrata</taxon>
        <taxon>Euteleostomi</taxon>
        <taxon>Actinopterygii</taxon>
        <taxon>Neopterygii</taxon>
        <taxon>Teleostei</taxon>
        <taxon>Neoteleostei</taxon>
        <taxon>Acanthomorphata</taxon>
        <taxon>Eupercaria</taxon>
        <taxon>Spariformes</taxon>
        <taxon>Sparidae</taxon>
        <taxon>Sparus</taxon>
    </lineage>
</organism>
<dbReference type="GO" id="GO:0015031">
    <property type="term" value="P:protein transport"/>
    <property type="evidence" value="ECO:0007669"/>
    <property type="project" value="UniProtKB-KW"/>
</dbReference>
<sequence>MNKLMLIFDSEKIDNPKVCGTNYPLSICFIVVNEFCERFSYYGMKALLTLYFLTYLHWDKDLSTAIYHAFSSLCYFTPILGAIIADSWLGKYKTIIYLSIVYVIGHVVKSVGAIPTVGNTDVHIALSMVGLILIAFGTGGIKPCVAAFGGDQFDEDERQKFFSIFYMSINAGSLLSTVITPILRSDVQCFGGDCYALAFGVPAALMIVALVVFISGSSLYKRSPPEGNILLEVCSCIGFAIRNRWQRAKYDPPRKHWLDWAEEKYSKRLIQEIKMVLRVLVLYIPLPMFWALFDQQGSRWTIQAARMNMAFVSMLNALLILVFVPIFDLIIYPLVGFCRINITPLRKMAAGMIFAALAFGAATLVEVNVVKTVVDPAPEGSYLMQVYNLAGGNVTVKIPGSGLFPEQIPHLQVNTLSYSPAWTRGSTELSVRVEVIDWKCARCLTVRVCVLCEKVLTRAALPFVCLCFRYSNVNCSLQACSNLNLGLLDFGGSYTFVLMEESGTIVPYKMEDVKANDVHIAWQIPQYALITMGEVLFSITGLEFSYSQAPANMKSVLQGGWLLTVAFGNVIVLIVAEGAGLEQWKEFLLFACLLLGVFIIFSIMAHFYTYVDPEQLDKVYMMNSSKEEDDHDDKKNKKSNDIHLVKAGQGTRL</sequence>
<feature type="transmembrane region" description="Helical" evidence="12">
    <location>
        <begin position="556"/>
        <end position="575"/>
    </location>
</feature>
<dbReference type="FunFam" id="1.20.1250.20:FF:000049">
    <property type="entry name" value="Solute carrier family 15 member 2"/>
    <property type="match status" value="1"/>
</dbReference>
<evidence type="ECO:0000256" key="10">
    <source>
        <dbReference type="RuleBase" id="RU003755"/>
    </source>
</evidence>
<evidence type="ECO:0000256" key="6">
    <source>
        <dbReference type="ARBA" id="ARBA00022856"/>
    </source>
</evidence>
<evidence type="ECO:0000256" key="5">
    <source>
        <dbReference type="ARBA" id="ARBA00022847"/>
    </source>
</evidence>
<dbReference type="GO" id="GO:0015293">
    <property type="term" value="F:symporter activity"/>
    <property type="evidence" value="ECO:0007669"/>
    <property type="project" value="UniProtKB-KW"/>
</dbReference>
<comment type="similarity">
    <text evidence="2 10">Belongs to the major facilitator superfamily. Proton-dependent oligopeptide transporter (POT/PTR) (TC 2.A.17) family.</text>
</comment>
<keyword evidence="8 12" id="KW-1133">Transmembrane helix</keyword>
<keyword evidence="5" id="KW-0769">Symport</keyword>
<evidence type="ECO:0000256" key="11">
    <source>
        <dbReference type="SAM" id="MobiDB-lite"/>
    </source>
</evidence>
<keyword evidence="14" id="KW-1185">Reference proteome</keyword>
<dbReference type="PROSITE" id="PS01023">
    <property type="entry name" value="PTR2_2"/>
    <property type="match status" value="1"/>
</dbReference>
<dbReference type="SUPFAM" id="SSF103473">
    <property type="entry name" value="MFS general substrate transporter"/>
    <property type="match status" value="1"/>
</dbReference>
<dbReference type="GO" id="GO:0016020">
    <property type="term" value="C:membrane"/>
    <property type="evidence" value="ECO:0007669"/>
    <property type="project" value="UniProtKB-SubCell"/>
</dbReference>
<dbReference type="PANTHER" id="PTHR11654">
    <property type="entry name" value="OLIGOPEPTIDE TRANSPORTER-RELATED"/>
    <property type="match status" value="1"/>
</dbReference>
<feature type="transmembrane region" description="Helical" evidence="12">
    <location>
        <begin position="39"/>
        <end position="58"/>
    </location>
</feature>
<feature type="transmembrane region" description="Helical" evidence="12">
    <location>
        <begin position="275"/>
        <end position="293"/>
    </location>
</feature>
<evidence type="ECO:0000256" key="12">
    <source>
        <dbReference type="SAM" id="Phobius"/>
    </source>
</evidence>
<evidence type="ECO:0000256" key="8">
    <source>
        <dbReference type="ARBA" id="ARBA00022989"/>
    </source>
</evidence>
<dbReference type="GeneTree" id="ENSGT00940000156507"/>
<evidence type="ECO:0000313" key="13">
    <source>
        <dbReference type="Ensembl" id="ENSSAUP00010052283.1"/>
    </source>
</evidence>
<accession>A0A671XM53</accession>